<dbReference type="Proteomes" id="UP000231962">
    <property type="component" value="Unassembled WGS sequence"/>
</dbReference>
<dbReference type="SUPFAM" id="SSF55874">
    <property type="entry name" value="ATPase domain of HSP90 chaperone/DNA topoisomerase II/histidine kinase"/>
    <property type="match status" value="1"/>
</dbReference>
<protein>
    <submittedName>
        <fullName evidence="5">Sensor histidine kinase</fullName>
    </submittedName>
</protein>
<reference evidence="6 7" key="1">
    <citation type="submission" date="2017-07" db="EMBL/GenBank/DDBJ databases">
        <title>Leptospira spp. isolated from tropical soils.</title>
        <authorList>
            <person name="Thibeaux R."/>
            <person name="Iraola G."/>
            <person name="Ferres I."/>
            <person name="Bierque E."/>
            <person name="Girault D."/>
            <person name="Soupe-Gilbert M.-E."/>
            <person name="Picardeau M."/>
            <person name="Goarant C."/>
        </authorList>
    </citation>
    <scope>NUCLEOTIDE SEQUENCE [LARGE SCALE GENOMIC DNA]</scope>
    <source>
        <strain evidence="5 7">FH1-B-B1</strain>
        <strain evidence="4 6">FH1-B-C1</strain>
    </source>
</reference>
<dbReference type="AlphaFoldDB" id="A0A2M9ZNN0"/>
<evidence type="ECO:0000259" key="3">
    <source>
        <dbReference type="Pfam" id="PF06580"/>
    </source>
</evidence>
<evidence type="ECO:0000256" key="2">
    <source>
        <dbReference type="SAM" id="Phobius"/>
    </source>
</evidence>
<dbReference type="PANTHER" id="PTHR34220">
    <property type="entry name" value="SENSOR HISTIDINE KINASE YPDA"/>
    <property type="match status" value="1"/>
</dbReference>
<proteinExistence type="predicted"/>
<dbReference type="GO" id="GO:0000155">
    <property type="term" value="F:phosphorelay sensor kinase activity"/>
    <property type="evidence" value="ECO:0007669"/>
    <property type="project" value="InterPro"/>
</dbReference>
<dbReference type="EMBL" id="NPDZ01000004">
    <property type="protein sequence ID" value="PJZ73690.1"/>
    <property type="molecule type" value="Genomic_DNA"/>
</dbReference>
<dbReference type="GO" id="GO:0016020">
    <property type="term" value="C:membrane"/>
    <property type="evidence" value="ECO:0007669"/>
    <property type="project" value="InterPro"/>
</dbReference>
<sequence length="324" mass="36472">MNSLLVAHNSSSPFWKVFLATQVTTHSVCSVVEFAVEYLNGRTPKLSAFQTGLILVVASAFAAVFGVAAGGILHALLLSSDGIEKEHSGSYNILLGSLILALFIAFLEKSMQLLVEKKKKTEEELKDIQYRTLQSRMDPHYLFNTLNTIHALLATDPDKADQALILLSDTYRFLSDRISERLIPFDEEWKFTLSYVELQRIRFSDSLTLKTEKEGNFSNLRIPPLSLQPLVENSFKHGLENLPGPRILEISAREQNGKVRIVISDNGKTNGFQSSKYDSRQKNEFSHTLENIRSRIEYNFGKAELFIESSKGGRTDVCLEYKAS</sequence>
<dbReference type="InterPro" id="IPR050640">
    <property type="entry name" value="Bact_2-comp_sensor_kinase"/>
</dbReference>
<evidence type="ECO:0000313" key="6">
    <source>
        <dbReference type="Proteomes" id="UP000231962"/>
    </source>
</evidence>
<keyword evidence="2" id="KW-0812">Transmembrane</keyword>
<dbReference type="PANTHER" id="PTHR34220:SF7">
    <property type="entry name" value="SENSOR HISTIDINE KINASE YPDA"/>
    <property type="match status" value="1"/>
</dbReference>
<dbReference type="Pfam" id="PF06580">
    <property type="entry name" value="His_kinase"/>
    <property type="match status" value="1"/>
</dbReference>
<keyword evidence="2" id="KW-1133">Transmembrane helix</keyword>
<evidence type="ECO:0000313" key="5">
    <source>
        <dbReference type="EMBL" id="PJZ73690.1"/>
    </source>
</evidence>
<dbReference type="InterPro" id="IPR010559">
    <property type="entry name" value="Sig_transdc_His_kin_internal"/>
</dbReference>
<feature type="domain" description="Signal transduction histidine kinase internal region" evidence="3">
    <location>
        <begin position="129"/>
        <end position="207"/>
    </location>
</feature>
<keyword evidence="2" id="KW-0472">Membrane</keyword>
<organism evidence="5 7">
    <name type="scientific">Leptospira perolatii</name>
    <dbReference type="NCBI Taxonomy" id="2023191"/>
    <lineage>
        <taxon>Bacteria</taxon>
        <taxon>Pseudomonadati</taxon>
        <taxon>Spirochaetota</taxon>
        <taxon>Spirochaetia</taxon>
        <taxon>Leptospirales</taxon>
        <taxon>Leptospiraceae</taxon>
        <taxon>Leptospira</taxon>
    </lineage>
</organism>
<evidence type="ECO:0000256" key="1">
    <source>
        <dbReference type="SAM" id="Coils"/>
    </source>
</evidence>
<feature type="coiled-coil region" evidence="1">
    <location>
        <begin position="104"/>
        <end position="131"/>
    </location>
</feature>
<dbReference type="Gene3D" id="3.30.565.10">
    <property type="entry name" value="Histidine kinase-like ATPase, C-terminal domain"/>
    <property type="match status" value="1"/>
</dbReference>
<keyword evidence="5" id="KW-0808">Transferase</keyword>
<accession>A0A2M9ZNN0</accession>
<comment type="caution">
    <text evidence="5">The sequence shown here is derived from an EMBL/GenBank/DDBJ whole genome shotgun (WGS) entry which is preliminary data.</text>
</comment>
<dbReference type="OrthoDB" id="9809348at2"/>
<dbReference type="Proteomes" id="UP000231990">
    <property type="component" value="Unassembled WGS sequence"/>
</dbReference>
<keyword evidence="5" id="KW-0418">Kinase</keyword>
<name>A0A2M9ZNN0_9LEPT</name>
<feature type="transmembrane region" description="Helical" evidence="2">
    <location>
        <begin position="52"/>
        <end position="77"/>
    </location>
</feature>
<keyword evidence="6" id="KW-1185">Reference proteome</keyword>
<dbReference type="InterPro" id="IPR036890">
    <property type="entry name" value="HATPase_C_sf"/>
</dbReference>
<evidence type="ECO:0000313" key="4">
    <source>
        <dbReference type="EMBL" id="PJZ68722.1"/>
    </source>
</evidence>
<gene>
    <name evidence="4" type="ORF">CH360_15045</name>
    <name evidence="5" type="ORF">CH373_08550</name>
</gene>
<evidence type="ECO:0000313" key="7">
    <source>
        <dbReference type="Proteomes" id="UP000231990"/>
    </source>
</evidence>
<dbReference type="EMBL" id="NPDY01000017">
    <property type="protein sequence ID" value="PJZ68722.1"/>
    <property type="molecule type" value="Genomic_DNA"/>
</dbReference>
<feature type="transmembrane region" description="Helical" evidence="2">
    <location>
        <begin position="89"/>
        <end position="107"/>
    </location>
</feature>
<keyword evidence="1" id="KW-0175">Coiled coil</keyword>